<dbReference type="AlphaFoldDB" id="X7Z4B5"/>
<comment type="caution">
    <text evidence="1">The sequence shown here is derived from an EMBL/GenBank/DDBJ whole genome shotgun (WGS) entry which is preliminary data.</text>
</comment>
<sequence>MEGVEDIPGTALSEGITWGWESYPDYLDVIGQRHLAVDFGSQVAHGPIRAYAMGERGAATSPQPRTTSQQ</sequence>
<dbReference type="PATRIC" id="fig|1299334.3.peg.8750"/>
<dbReference type="EMBL" id="JAOB01000081">
    <property type="protein sequence ID" value="EUA13866.1"/>
    <property type="molecule type" value="Genomic_DNA"/>
</dbReference>
<protein>
    <submittedName>
        <fullName evidence="1">Amidohydrolase family protein</fullName>
    </submittedName>
</protein>
<accession>X7Z4B5</accession>
<keyword evidence="1" id="KW-0378">Hydrolase</keyword>
<dbReference type="Gene3D" id="3.20.20.140">
    <property type="entry name" value="Metal-dependent hydrolases"/>
    <property type="match status" value="1"/>
</dbReference>
<organism evidence="1">
    <name type="scientific">Mycobacterium xenopi 4042</name>
    <dbReference type="NCBI Taxonomy" id="1299334"/>
    <lineage>
        <taxon>Bacteria</taxon>
        <taxon>Bacillati</taxon>
        <taxon>Actinomycetota</taxon>
        <taxon>Actinomycetes</taxon>
        <taxon>Mycobacteriales</taxon>
        <taxon>Mycobacteriaceae</taxon>
        <taxon>Mycobacterium</taxon>
    </lineage>
</organism>
<proteinExistence type="predicted"/>
<name>X7Z4B5_MYCXE</name>
<dbReference type="GO" id="GO:0016787">
    <property type="term" value="F:hydrolase activity"/>
    <property type="evidence" value="ECO:0007669"/>
    <property type="project" value="UniProtKB-KW"/>
</dbReference>
<evidence type="ECO:0000313" key="1">
    <source>
        <dbReference type="EMBL" id="EUA13866.1"/>
    </source>
</evidence>
<reference evidence="1" key="1">
    <citation type="submission" date="2014-01" db="EMBL/GenBank/DDBJ databases">
        <authorList>
            <person name="Brown-Elliot B."/>
            <person name="Wallace R."/>
            <person name="Lenaerts A."/>
            <person name="Ordway D."/>
            <person name="DeGroote M.A."/>
            <person name="Parker T."/>
            <person name="Sizemore C."/>
            <person name="Tallon L.J."/>
            <person name="Sadzewicz L.K."/>
            <person name="Sengamalay N."/>
            <person name="Fraser C.M."/>
            <person name="Hine E."/>
            <person name="Shefchek K.A."/>
            <person name="Das S.P."/>
            <person name="Tettelin H."/>
        </authorList>
    </citation>
    <scope>NUCLEOTIDE SEQUENCE [LARGE SCALE GENOMIC DNA]</scope>
    <source>
        <strain evidence="1">4042</strain>
    </source>
</reference>
<gene>
    <name evidence="1" type="ORF">I553_6985</name>
</gene>